<name>A0A6L2KVJ4_TANCI</name>
<evidence type="ECO:0000259" key="2">
    <source>
        <dbReference type="Pfam" id="PF07727"/>
    </source>
</evidence>
<dbReference type="EMBL" id="BKCJ010003204">
    <property type="protein sequence ID" value="GEU53641.1"/>
    <property type="molecule type" value="Genomic_DNA"/>
</dbReference>
<dbReference type="Pfam" id="PF07727">
    <property type="entry name" value="RVT_2"/>
    <property type="match status" value="1"/>
</dbReference>
<proteinExistence type="predicted"/>
<protein>
    <recommendedName>
        <fullName evidence="2">Reverse transcriptase Ty1/copia-type domain-containing protein</fullName>
    </recommendedName>
</protein>
<feature type="compositionally biased region" description="Polar residues" evidence="1">
    <location>
        <begin position="1017"/>
        <end position="1028"/>
    </location>
</feature>
<organism evidence="3">
    <name type="scientific">Tanacetum cinerariifolium</name>
    <name type="common">Dalmatian daisy</name>
    <name type="synonym">Chrysanthemum cinerariifolium</name>
    <dbReference type="NCBI Taxonomy" id="118510"/>
    <lineage>
        <taxon>Eukaryota</taxon>
        <taxon>Viridiplantae</taxon>
        <taxon>Streptophyta</taxon>
        <taxon>Embryophyta</taxon>
        <taxon>Tracheophyta</taxon>
        <taxon>Spermatophyta</taxon>
        <taxon>Magnoliopsida</taxon>
        <taxon>eudicotyledons</taxon>
        <taxon>Gunneridae</taxon>
        <taxon>Pentapetalae</taxon>
        <taxon>asterids</taxon>
        <taxon>campanulids</taxon>
        <taxon>Asterales</taxon>
        <taxon>Asteraceae</taxon>
        <taxon>Asteroideae</taxon>
        <taxon>Anthemideae</taxon>
        <taxon>Anthemidinae</taxon>
        <taxon>Tanacetum</taxon>
    </lineage>
</organism>
<accession>A0A6L2KVJ4</accession>
<evidence type="ECO:0000313" key="3">
    <source>
        <dbReference type="EMBL" id="GEU53641.1"/>
    </source>
</evidence>
<dbReference type="PANTHER" id="PTHR11439:SF509">
    <property type="entry name" value="RNA-DIRECTED DNA POLYMERASE"/>
    <property type="match status" value="1"/>
</dbReference>
<feature type="domain" description="Reverse transcriptase Ty1/copia-type" evidence="2">
    <location>
        <begin position="581"/>
        <end position="721"/>
    </location>
</feature>
<sequence length="1157" mass="128336">MESQSETTQTVSALKLLVLKNGEYDLWSMRMEQYLTFIDHAFWEVIVNGDLVTPFTSASAGVKDNSSSTNETVNTAYSVSATSSKDQASTASYANDVMFSFFTNQYNAPQLDNKDLEQIDIDDLKQMDLKWQVAMLIMRVKRKGHFAREYRAPRNQGNRNRDAPRRNALEDTSTTNALVVQDGIGGYDWSFQAEEGLTNFALMVYTSQGSSSSSSSDSEGKITGPKEIRQVWDNTARVNRQSKLTHPHPKRNFVPAAVLTKSGQVPVNAAKQSYNRAAASVSAARRVNTAASRLNDQGIFDSECSKHMTRNKSYLTDYQEIDGGFVAFGGNVKGDKKHSVLFTETECVVLSPDFKLLDEIQVLLKVPRNNNMYSFDLKNVVPLGGIENQMDHNVKTITCDNGTEFKNRFIKEFCEMEGRKPTLSFMRPFGYPVTILNTLDHLGNQTNGNAGTKANINAGQAVKKTVPGPQYVLLLLLTSDSQGPKSLEDEVADDVGKKNKDTYRNSTYRMFSPVSVVGSSYVNVGGSISVNVSTLPNVDLPTDPIMPNLEDTADLQDTRIFSGAYDDEVEGAMADFNNLEPTTVVYGNKKDERGIVVKNKARLVAQGHTQEEGINYDEVFAPVTWIEAIGLFLAYASFMRFIVYQMDVKSVFLYGTIEEEVYVYQPPGLEDPQFPNKVYKVEKALYGLHQALRAWYKTLSTYLLENIFRREIIDKTLFIQKDKGLQVMQRDDGIFISQDKYVADILKNFDFSSVKTVSTPIETNKALLKDKEAEDVDVHLYRIMIGSLMYLTAFRLDIMFAVCACARFQVTPKVLHLHVMKRIFRYLKDSDYAGASLDRKSTIGGCQFLGKRLILWQCKKQTVVANSTIEADDVFEVKTGSCKVSVARKKLVLLSKINDVKQIHAIVDGKTVVISESSVRSDLHFNNEDVTPLFASMLVPQVVEGESSGQPSEPQPPSSIAPPSHEEQVTTVASQPQKTHTPRRTKRGEDDRVVRASTTATSLEVEQKTGNIDKTRPTATLNEPSPQGTGSGSRPRCQDTTLGDADAQTRFETASKQSYDPPFSEVNTYGSGKDSMEHQDDLTYFVPPTPHDSPLSGGHTPGSDEGVTRDQAGSYGGKRVYSSYSSLKVWEGDKVFVGLAKLVPGLIGTGTVGLEWG</sequence>
<feature type="compositionally biased region" description="Polar residues" evidence="1">
    <location>
        <begin position="969"/>
        <end position="979"/>
    </location>
</feature>
<feature type="compositionally biased region" description="Basic and acidic residues" evidence="1">
    <location>
        <begin position="1005"/>
        <end position="1016"/>
    </location>
</feature>
<comment type="caution">
    <text evidence="3">The sequence shown here is derived from an EMBL/GenBank/DDBJ whole genome shotgun (WGS) entry which is preliminary data.</text>
</comment>
<feature type="region of interest" description="Disordered" evidence="1">
    <location>
        <begin position="943"/>
        <end position="1114"/>
    </location>
</feature>
<dbReference type="PANTHER" id="PTHR11439">
    <property type="entry name" value="GAG-POL-RELATED RETROTRANSPOSON"/>
    <property type="match status" value="1"/>
</dbReference>
<evidence type="ECO:0000256" key="1">
    <source>
        <dbReference type="SAM" id="MobiDB-lite"/>
    </source>
</evidence>
<gene>
    <name evidence="3" type="ORF">Tci_025619</name>
</gene>
<dbReference type="AlphaFoldDB" id="A0A6L2KVJ4"/>
<dbReference type="InterPro" id="IPR013103">
    <property type="entry name" value="RVT_2"/>
</dbReference>
<reference evidence="3" key="1">
    <citation type="journal article" date="2019" name="Sci. Rep.">
        <title>Draft genome of Tanacetum cinerariifolium, the natural source of mosquito coil.</title>
        <authorList>
            <person name="Yamashiro T."/>
            <person name="Shiraishi A."/>
            <person name="Satake H."/>
            <person name="Nakayama K."/>
        </authorList>
    </citation>
    <scope>NUCLEOTIDE SEQUENCE</scope>
</reference>